<evidence type="ECO:0000313" key="1">
    <source>
        <dbReference type="EMBL" id="KAH3825973.1"/>
    </source>
</evidence>
<sequence length="79" mass="9231">MDNARHTKDDGQKAITKAHHEHVVLRFKGKISQQEPGPKISWAVDQFVSMRYLEYAFTNNHSNWNDGFFGGKEEAYSFW</sequence>
<proteinExistence type="predicted"/>
<comment type="caution">
    <text evidence="1">The sequence shown here is derived from an EMBL/GenBank/DDBJ whole genome shotgun (WGS) entry which is preliminary data.</text>
</comment>
<organism evidence="1 2">
    <name type="scientific">Dreissena polymorpha</name>
    <name type="common">Zebra mussel</name>
    <name type="synonym">Mytilus polymorpha</name>
    <dbReference type="NCBI Taxonomy" id="45954"/>
    <lineage>
        <taxon>Eukaryota</taxon>
        <taxon>Metazoa</taxon>
        <taxon>Spiralia</taxon>
        <taxon>Lophotrochozoa</taxon>
        <taxon>Mollusca</taxon>
        <taxon>Bivalvia</taxon>
        <taxon>Autobranchia</taxon>
        <taxon>Heteroconchia</taxon>
        <taxon>Euheterodonta</taxon>
        <taxon>Imparidentia</taxon>
        <taxon>Neoheterodontei</taxon>
        <taxon>Myida</taxon>
        <taxon>Dreissenoidea</taxon>
        <taxon>Dreissenidae</taxon>
        <taxon>Dreissena</taxon>
    </lineage>
</organism>
<reference evidence="1" key="1">
    <citation type="journal article" date="2019" name="bioRxiv">
        <title>The Genome of the Zebra Mussel, Dreissena polymorpha: A Resource for Invasive Species Research.</title>
        <authorList>
            <person name="McCartney M.A."/>
            <person name="Auch B."/>
            <person name="Kono T."/>
            <person name="Mallez S."/>
            <person name="Zhang Y."/>
            <person name="Obille A."/>
            <person name="Becker A."/>
            <person name="Abrahante J.E."/>
            <person name="Garbe J."/>
            <person name="Badalamenti J.P."/>
            <person name="Herman A."/>
            <person name="Mangelson H."/>
            <person name="Liachko I."/>
            <person name="Sullivan S."/>
            <person name="Sone E.D."/>
            <person name="Koren S."/>
            <person name="Silverstein K.A.T."/>
            <person name="Beckman K.B."/>
            <person name="Gohl D.M."/>
        </authorList>
    </citation>
    <scope>NUCLEOTIDE SEQUENCE</scope>
    <source>
        <strain evidence="1">Duluth1</strain>
        <tissue evidence="1">Whole animal</tissue>
    </source>
</reference>
<gene>
    <name evidence="1" type="ORF">DPMN_127862</name>
</gene>
<feature type="non-terminal residue" evidence="1">
    <location>
        <position position="79"/>
    </location>
</feature>
<keyword evidence="2" id="KW-1185">Reference proteome</keyword>
<evidence type="ECO:0000313" key="2">
    <source>
        <dbReference type="Proteomes" id="UP000828390"/>
    </source>
</evidence>
<protein>
    <submittedName>
        <fullName evidence="1">Uncharacterized protein</fullName>
    </submittedName>
</protein>
<dbReference type="AlphaFoldDB" id="A0A9D4H209"/>
<accession>A0A9D4H209</accession>
<dbReference type="Proteomes" id="UP000828390">
    <property type="component" value="Unassembled WGS sequence"/>
</dbReference>
<name>A0A9D4H209_DREPO</name>
<dbReference type="EMBL" id="JAIWYP010000005">
    <property type="protein sequence ID" value="KAH3825973.1"/>
    <property type="molecule type" value="Genomic_DNA"/>
</dbReference>
<reference evidence="1" key="2">
    <citation type="submission" date="2020-11" db="EMBL/GenBank/DDBJ databases">
        <authorList>
            <person name="McCartney M.A."/>
            <person name="Auch B."/>
            <person name="Kono T."/>
            <person name="Mallez S."/>
            <person name="Becker A."/>
            <person name="Gohl D.M."/>
            <person name="Silverstein K.A.T."/>
            <person name="Koren S."/>
            <person name="Bechman K.B."/>
            <person name="Herman A."/>
            <person name="Abrahante J.E."/>
            <person name="Garbe J."/>
        </authorList>
    </citation>
    <scope>NUCLEOTIDE SEQUENCE</scope>
    <source>
        <strain evidence="1">Duluth1</strain>
        <tissue evidence="1">Whole animal</tissue>
    </source>
</reference>